<dbReference type="InterPro" id="IPR039647">
    <property type="entry name" value="EF_hand_pair_protein_CML-like"/>
</dbReference>
<feature type="domain" description="EF-hand" evidence="6">
    <location>
        <begin position="147"/>
        <end position="182"/>
    </location>
</feature>
<dbReference type="FunFam" id="1.10.238.10:FF:000089">
    <property type="entry name" value="calmodulin-like protein 3"/>
    <property type="match status" value="1"/>
</dbReference>
<evidence type="ECO:0000256" key="2">
    <source>
        <dbReference type="ARBA" id="ARBA00022723"/>
    </source>
</evidence>
<keyword evidence="4" id="KW-0106">Calcium</keyword>
<keyword evidence="8" id="KW-1185">Reference proteome</keyword>
<dbReference type="PANTHER" id="PTHR10891">
    <property type="entry name" value="EF-HAND CALCIUM-BINDING DOMAIN CONTAINING PROTEIN"/>
    <property type="match status" value="1"/>
</dbReference>
<proteinExistence type="predicted"/>
<dbReference type="STRING" id="35608.A0A2U1N7Z6"/>
<feature type="domain" description="EF-hand" evidence="6">
    <location>
        <begin position="40"/>
        <end position="75"/>
    </location>
</feature>
<dbReference type="GO" id="GO:0005737">
    <property type="term" value="C:cytoplasm"/>
    <property type="evidence" value="ECO:0007669"/>
    <property type="project" value="UniProtKB-ARBA"/>
</dbReference>
<reference evidence="7 8" key="1">
    <citation type="journal article" date="2018" name="Mol. Plant">
        <title>The genome of Artemisia annua provides insight into the evolution of Asteraceae family and artemisinin biosynthesis.</title>
        <authorList>
            <person name="Shen Q."/>
            <person name="Zhang L."/>
            <person name="Liao Z."/>
            <person name="Wang S."/>
            <person name="Yan T."/>
            <person name="Shi P."/>
            <person name="Liu M."/>
            <person name="Fu X."/>
            <person name="Pan Q."/>
            <person name="Wang Y."/>
            <person name="Lv Z."/>
            <person name="Lu X."/>
            <person name="Zhang F."/>
            <person name="Jiang W."/>
            <person name="Ma Y."/>
            <person name="Chen M."/>
            <person name="Hao X."/>
            <person name="Li L."/>
            <person name="Tang Y."/>
            <person name="Lv G."/>
            <person name="Zhou Y."/>
            <person name="Sun X."/>
            <person name="Brodelius P.E."/>
            <person name="Rose J.K.C."/>
            <person name="Tang K."/>
        </authorList>
    </citation>
    <scope>NUCLEOTIDE SEQUENCE [LARGE SCALE GENOMIC DNA]</scope>
    <source>
        <strain evidence="8">cv. Huhao1</strain>
        <tissue evidence="7">Leaf</tissue>
    </source>
</reference>
<dbReference type="InterPro" id="IPR011992">
    <property type="entry name" value="EF-hand-dom_pair"/>
</dbReference>
<dbReference type="Proteomes" id="UP000245207">
    <property type="component" value="Unassembled WGS sequence"/>
</dbReference>
<evidence type="ECO:0000256" key="3">
    <source>
        <dbReference type="ARBA" id="ARBA00022737"/>
    </source>
</evidence>
<dbReference type="OrthoDB" id="26525at2759"/>
<evidence type="ECO:0000256" key="5">
    <source>
        <dbReference type="SAM" id="MobiDB-lite"/>
    </source>
</evidence>
<feature type="domain" description="EF-hand" evidence="6">
    <location>
        <begin position="76"/>
        <end position="110"/>
    </location>
</feature>
<feature type="domain" description="EF-hand" evidence="6">
    <location>
        <begin position="111"/>
        <end position="146"/>
    </location>
</feature>
<comment type="caution">
    <text evidence="7">The sequence shown here is derived from an EMBL/GenBank/DDBJ whole genome shotgun (WGS) entry which is preliminary data.</text>
</comment>
<dbReference type="InterPro" id="IPR018247">
    <property type="entry name" value="EF_Hand_1_Ca_BS"/>
</dbReference>
<gene>
    <name evidence="7" type="ORF">CTI12_AA297540</name>
</gene>
<evidence type="ECO:0000256" key="1">
    <source>
        <dbReference type="ARBA" id="ARBA00003291"/>
    </source>
</evidence>
<evidence type="ECO:0000313" key="7">
    <source>
        <dbReference type="EMBL" id="PWA69630.1"/>
    </source>
</evidence>
<keyword evidence="2" id="KW-0479">Metal-binding</keyword>
<dbReference type="EMBL" id="PKPP01003394">
    <property type="protein sequence ID" value="PWA69630.1"/>
    <property type="molecule type" value="Genomic_DNA"/>
</dbReference>
<name>A0A2U1N7Z6_ARTAN</name>
<evidence type="ECO:0000259" key="6">
    <source>
        <dbReference type="PROSITE" id="PS50222"/>
    </source>
</evidence>
<dbReference type="PROSITE" id="PS00018">
    <property type="entry name" value="EF_HAND_1"/>
    <property type="match status" value="3"/>
</dbReference>
<feature type="region of interest" description="Disordered" evidence="5">
    <location>
        <begin position="16"/>
        <end position="37"/>
    </location>
</feature>
<comment type="function">
    <text evidence="1">Potential calcium sensor.</text>
</comment>
<dbReference type="SMART" id="SM00054">
    <property type="entry name" value="EFh"/>
    <property type="match status" value="4"/>
</dbReference>
<evidence type="ECO:0000313" key="8">
    <source>
        <dbReference type="Proteomes" id="UP000245207"/>
    </source>
</evidence>
<protein>
    <submittedName>
        <fullName evidence="7">Calcium-binding EF-hand</fullName>
    </submittedName>
</protein>
<organism evidence="7 8">
    <name type="scientific">Artemisia annua</name>
    <name type="common">Sweet wormwood</name>
    <dbReference type="NCBI Taxonomy" id="35608"/>
    <lineage>
        <taxon>Eukaryota</taxon>
        <taxon>Viridiplantae</taxon>
        <taxon>Streptophyta</taxon>
        <taxon>Embryophyta</taxon>
        <taxon>Tracheophyta</taxon>
        <taxon>Spermatophyta</taxon>
        <taxon>Magnoliopsida</taxon>
        <taxon>eudicotyledons</taxon>
        <taxon>Gunneridae</taxon>
        <taxon>Pentapetalae</taxon>
        <taxon>asterids</taxon>
        <taxon>campanulids</taxon>
        <taxon>Asterales</taxon>
        <taxon>Asteraceae</taxon>
        <taxon>Asteroideae</taxon>
        <taxon>Anthemideae</taxon>
        <taxon>Artemisiinae</taxon>
        <taxon>Artemisia</taxon>
    </lineage>
</organism>
<keyword evidence="3" id="KW-0677">Repeat</keyword>
<dbReference type="PROSITE" id="PS50222">
    <property type="entry name" value="EF_HAND_2"/>
    <property type="match status" value="4"/>
</dbReference>
<dbReference type="Gene3D" id="1.10.238.10">
    <property type="entry name" value="EF-hand"/>
    <property type="match status" value="2"/>
</dbReference>
<dbReference type="InterPro" id="IPR002048">
    <property type="entry name" value="EF_hand_dom"/>
</dbReference>
<dbReference type="SUPFAM" id="SSF47473">
    <property type="entry name" value="EF-hand"/>
    <property type="match status" value="1"/>
</dbReference>
<dbReference type="GO" id="GO:0005509">
    <property type="term" value="F:calcium ion binding"/>
    <property type="evidence" value="ECO:0007669"/>
    <property type="project" value="InterPro"/>
</dbReference>
<accession>A0A2U1N7Z6</accession>
<evidence type="ECO:0000256" key="4">
    <source>
        <dbReference type="ARBA" id="ARBA00022837"/>
    </source>
</evidence>
<sequence>MSSKSFFNFKYGISRKSSTPKTIPTQSLQPSKFGSSMFQPDVDEMRRVFNKFDKNKDGKISKEEYGSAVGVLGSKNTKSDVIKTFQAIDTDGDGFVDFDEFMEAQKSEGGVKTADIKSAFKVFDLDGNGRITAEELVQVLRQLGERCSLESCRKMIKGVDADGDGMIDVDEFMGLMTRNMKLA</sequence>
<dbReference type="CDD" id="cd00051">
    <property type="entry name" value="EFh"/>
    <property type="match status" value="2"/>
</dbReference>
<dbReference type="AlphaFoldDB" id="A0A2U1N7Z6"/>
<dbReference type="Pfam" id="PF13499">
    <property type="entry name" value="EF-hand_7"/>
    <property type="match status" value="2"/>
</dbReference>